<proteinExistence type="predicted"/>
<gene>
    <name evidence="2" type="ORF">BTMF_LOCUS384</name>
</gene>
<protein>
    <submittedName>
        <fullName evidence="4">Ovule protein</fullName>
    </submittedName>
</protein>
<evidence type="ECO:0000256" key="1">
    <source>
        <dbReference type="SAM" id="MobiDB-lite"/>
    </source>
</evidence>
<reference evidence="4" key="1">
    <citation type="submission" date="2017-02" db="UniProtKB">
        <authorList>
            <consortium name="WormBaseParasite"/>
        </authorList>
    </citation>
    <scope>IDENTIFICATION</scope>
</reference>
<dbReference type="WBParaSite" id="BTMF_0000102301-mRNA-1">
    <property type="protein sequence ID" value="BTMF_0000102301-mRNA-1"/>
    <property type="gene ID" value="BTMF_0000102301"/>
</dbReference>
<keyword evidence="3" id="KW-1185">Reference proteome</keyword>
<dbReference type="STRING" id="42155.A0A0R3Q402"/>
<organism evidence="4">
    <name type="scientific">Brugia timori</name>
    <dbReference type="NCBI Taxonomy" id="42155"/>
    <lineage>
        <taxon>Eukaryota</taxon>
        <taxon>Metazoa</taxon>
        <taxon>Ecdysozoa</taxon>
        <taxon>Nematoda</taxon>
        <taxon>Chromadorea</taxon>
        <taxon>Rhabditida</taxon>
        <taxon>Spirurina</taxon>
        <taxon>Spiruromorpha</taxon>
        <taxon>Filarioidea</taxon>
        <taxon>Onchocercidae</taxon>
        <taxon>Brugia</taxon>
    </lineage>
</organism>
<feature type="region of interest" description="Disordered" evidence="1">
    <location>
        <begin position="17"/>
        <end position="65"/>
    </location>
</feature>
<evidence type="ECO:0000313" key="2">
    <source>
        <dbReference type="EMBL" id="VDO07511.1"/>
    </source>
</evidence>
<name>A0A0R3Q402_9BILA</name>
<accession>A0A0R3Q402</accession>
<evidence type="ECO:0000313" key="4">
    <source>
        <dbReference type="WBParaSite" id="BTMF_0000102301-mRNA-1"/>
    </source>
</evidence>
<dbReference type="Proteomes" id="UP000280834">
    <property type="component" value="Unassembled WGS sequence"/>
</dbReference>
<sequence>MMKDEFIKASGLEYEDCDMDVENDDGSSVAGINETKGESESINERDIADAGEEENDGGMASTSGNNLFRTQVFATQRHKPNREAKILETSIANLKKKLQTQSQTSFSASTTHSR</sequence>
<dbReference type="EMBL" id="UZAG01000189">
    <property type="protein sequence ID" value="VDO07511.1"/>
    <property type="molecule type" value="Genomic_DNA"/>
</dbReference>
<evidence type="ECO:0000313" key="3">
    <source>
        <dbReference type="Proteomes" id="UP000280834"/>
    </source>
</evidence>
<reference evidence="2 3" key="2">
    <citation type="submission" date="2018-11" db="EMBL/GenBank/DDBJ databases">
        <authorList>
            <consortium name="Pathogen Informatics"/>
        </authorList>
    </citation>
    <scope>NUCLEOTIDE SEQUENCE [LARGE SCALE GENOMIC DNA]</scope>
</reference>
<dbReference type="AlphaFoldDB" id="A0A0R3Q402"/>
<feature type="compositionally biased region" description="Basic and acidic residues" evidence="1">
    <location>
        <begin position="35"/>
        <end position="48"/>
    </location>
</feature>